<proteinExistence type="predicted"/>
<comment type="caution">
    <text evidence="2">The sequence shown here is derived from an EMBL/GenBank/DDBJ whole genome shotgun (WGS) entry which is preliminary data.</text>
</comment>
<evidence type="ECO:0000313" key="3">
    <source>
        <dbReference type="Proteomes" id="UP000286678"/>
    </source>
</evidence>
<evidence type="ECO:0000313" key="2">
    <source>
        <dbReference type="EMBL" id="RUO47672.1"/>
    </source>
</evidence>
<evidence type="ECO:0000256" key="1">
    <source>
        <dbReference type="SAM" id="SignalP"/>
    </source>
</evidence>
<protein>
    <submittedName>
        <fullName evidence="2">Uncharacterized protein</fullName>
    </submittedName>
</protein>
<dbReference type="EMBL" id="PIPT01000005">
    <property type="protein sequence ID" value="RUO47672.1"/>
    <property type="molecule type" value="Genomic_DNA"/>
</dbReference>
<keyword evidence="1" id="KW-0732">Signal</keyword>
<sequence length="174" mass="19130">MRLRLFCRKGTLVNSTALRSYAPLTLIALSCMLSACSPPPVVEGAAAFDVVAEVNLQNLPSRDWQLSAGTLQLSFCRNKINDALLAEAEDLNRWRLVQEASALPERRTLGLQQLAAIYQEHNVLLWQEWGTVSSQSYRIAAPADAPEPSLIDALARLGRDDAICYSAIDSSQED</sequence>
<reference evidence="3" key="1">
    <citation type="journal article" date="2018" name="Front. Microbiol.">
        <title>Genome-Based Analysis Reveals the Taxonomy and Diversity of the Family Idiomarinaceae.</title>
        <authorList>
            <person name="Liu Y."/>
            <person name="Lai Q."/>
            <person name="Shao Z."/>
        </authorList>
    </citation>
    <scope>NUCLEOTIDE SEQUENCE [LARGE SCALE GENOMIC DNA]</scope>
    <source>
        <strain evidence="3">SW15</strain>
    </source>
</reference>
<dbReference type="Proteomes" id="UP000286678">
    <property type="component" value="Unassembled WGS sequence"/>
</dbReference>
<dbReference type="PROSITE" id="PS51257">
    <property type="entry name" value="PROKAR_LIPOPROTEIN"/>
    <property type="match status" value="1"/>
</dbReference>
<organism evidence="2 3">
    <name type="scientific">Pseudidiomarina aquimaris</name>
    <dbReference type="NCBI Taxonomy" id="641841"/>
    <lineage>
        <taxon>Bacteria</taxon>
        <taxon>Pseudomonadati</taxon>
        <taxon>Pseudomonadota</taxon>
        <taxon>Gammaproteobacteria</taxon>
        <taxon>Alteromonadales</taxon>
        <taxon>Idiomarinaceae</taxon>
        <taxon>Pseudidiomarina</taxon>
    </lineage>
</organism>
<gene>
    <name evidence="2" type="ORF">CWE21_07450</name>
</gene>
<accession>A0A432XGC7</accession>
<name>A0A432XGC7_9GAMM</name>
<dbReference type="AlphaFoldDB" id="A0A432XGC7"/>
<keyword evidence="3" id="KW-1185">Reference proteome</keyword>
<feature type="signal peptide" evidence="1">
    <location>
        <begin position="1"/>
        <end position="35"/>
    </location>
</feature>
<feature type="chain" id="PRO_5019238695" evidence="1">
    <location>
        <begin position="36"/>
        <end position="174"/>
    </location>
</feature>